<keyword evidence="3" id="KW-0597">Phosphoprotein</keyword>
<dbReference type="PANTHER" id="PTHR43304:SF1">
    <property type="entry name" value="PAC DOMAIN-CONTAINING PROTEIN"/>
    <property type="match status" value="1"/>
</dbReference>
<dbReference type="EC" id="2.7.13.3" evidence="2"/>
<sequence>MKKIINNGRKLLSNNMRTPDHTPPTGMPARPEPDQAVIDAIGDGICIIDGGGRVARINAAMESLFSVERNHAGGMPTSHFFREYLLPALVSPAGVPPDLLASDEVFEMCVDSGDDGHIWLEYSVSSLPHAAGRIALFRRITRWKAAEEHLRLSEERYRLIFNRSYDAILVFTLSADGLPDRFVEVNEAACLRFGYSREDVLSLSPLSLVPPDRMGHLLAVMKGLLHDRSALYKSAQIAADGRIIPVEISSHLVHMGDYPVVISISRDISERQRIDDLKRRAFNQIDANIEQFATLGDHIRNPLAVIVGLSSLEETPSSVRILEAAERIDALVDELDRGWIHSENVRQFLRKHCG</sequence>
<accession>A0A483CL01</accession>
<comment type="catalytic activity">
    <reaction evidence="1">
        <text>ATP + protein L-histidine = ADP + protein N-phospho-L-histidine.</text>
        <dbReference type="EC" id="2.7.13.3"/>
    </reaction>
</comment>
<evidence type="ECO:0000313" key="9">
    <source>
        <dbReference type="Proteomes" id="UP000292580"/>
    </source>
</evidence>
<evidence type="ECO:0000313" key="8">
    <source>
        <dbReference type="EMBL" id="TAJ43417.1"/>
    </source>
</evidence>
<dbReference type="Gene3D" id="3.30.450.20">
    <property type="entry name" value="PAS domain"/>
    <property type="match status" value="2"/>
</dbReference>
<dbReference type="GO" id="GO:0006355">
    <property type="term" value="P:regulation of DNA-templated transcription"/>
    <property type="evidence" value="ECO:0007669"/>
    <property type="project" value="InterPro"/>
</dbReference>
<dbReference type="InterPro" id="IPR052162">
    <property type="entry name" value="Sensor_kinase/Photoreceptor"/>
</dbReference>
<evidence type="ECO:0000256" key="5">
    <source>
        <dbReference type="ARBA" id="ARBA00022777"/>
    </source>
</evidence>
<protein>
    <recommendedName>
        <fullName evidence="2">histidine kinase</fullName>
        <ecNumber evidence="2">2.7.13.3</ecNumber>
    </recommendedName>
</protein>
<dbReference type="InterPro" id="IPR035965">
    <property type="entry name" value="PAS-like_dom_sf"/>
</dbReference>
<dbReference type="Pfam" id="PF13426">
    <property type="entry name" value="PAS_9"/>
    <property type="match status" value="1"/>
</dbReference>
<proteinExistence type="predicted"/>
<dbReference type="PROSITE" id="PS50112">
    <property type="entry name" value="PAS"/>
    <property type="match status" value="1"/>
</dbReference>
<feature type="domain" description="PAS" evidence="7">
    <location>
        <begin position="153"/>
        <end position="228"/>
    </location>
</feature>
<dbReference type="CDD" id="cd00130">
    <property type="entry name" value="PAS"/>
    <property type="match status" value="1"/>
</dbReference>
<comment type="caution">
    <text evidence="8">The sequence shown here is derived from an EMBL/GenBank/DDBJ whole genome shotgun (WGS) entry which is preliminary data.</text>
</comment>
<keyword evidence="4" id="KW-0808">Transferase</keyword>
<dbReference type="AlphaFoldDB" id="A0A483CL01"/>
<dbReference type="SMART" id="SM00388">
    <property type="entry name" value="HisKA"/>
    <property type="match status" value="1"/>
</dbReference>
<dbReference type="Proteomes" id="UP000292580">
    <property type="component" value="Unassembled WGS sequence"/>
</dbReference>
<evidence type="ECO:0000256" key="1">
    <source>
        <dbReference type="ARBA" id="ARBA00000085"/>
    </source>
</evidence>
<evidence type="ECO:0000256" key="4">
    <source>
        <dbReference type="ARBA" id="ARBA00022679"/>
    </source>
</evidence>
<evidence type="ECO:0000256" key="3">
    <source>
        <dbReference type="ARBA" id="ARBA00022553"/>
    </source>
</evidence>
<gene>
    <name evidence="8" type="ORF">CUJ86_11205</name>
</gene>
<dbReference type="InterPro" id="IPR000014">
    <property type="entry name" value="PAS"/>
</dbReference>
<feature type="region of interest" description="Disordered" evidence="6">
    <location>
        <begin position="9"/>
        <end position="32"/>
    </location>
</feature>
<dbReference type="PANTHER" id="PTHR43304">
    <property type="entry name" value="PHYTOCHROME-LIKE PROTEIN CPH1"/>
    <property type="match status" value="1"/>
</dbReference>
<evidence type="ECO:0000259" key="7">
    <source>
        <dbReference type="PROSITE" id="PS50112"/>
    </source>
</evidence>
<keyword evidence="9" id="KW-1185">Reference proteome</keyword>
<reference evidence="8 9" key="1">
    <citation type="submission" date="2017-11" db="EMBL/GenBank/DDBJ databases">
        <title>Isolation and Characterization of Methanofollis Species from Methane Seep Offshore SW Taiwan.</title>
        <authorList>
            <person name="Teng N.-H."/>
            <person name="Lai M.-C."/>
            <person name="Chen S.-C."/>
        </authorList>
    </citation>
    <scope>NUCLEOTIDE SEQUENCE [LARGE SCALE GENOMIC DNA]</scope>
    <source>
        <strain evidence="8 9">FWC-SCC2</strain>
    </source>
</reference>
<dbReference type="InterPro" id="IPR013767">
    <property type="entry name" value="PAS_fold"/>
</dbReference>
<dbReference type="NCBIfam" id="TIGR00229">
    <property type="entry name" value="sensory_box"/>
    <property type="match status" value="1"/>
</dbReference>
<dbReference type="InterPro" id="IPR003661">
    <property type="entry name" value="HisK_dim/P_dom"/>
</dbReference>
<name>A0A483CL01_9EURY</name>
<evidence type="ECO:0000256" key="6">
    <source>
        <dbReference type="SAM" id="MobiDB-lite"/>
    </source>
</evidence>
<organism evidence="8 9">
    <name type="scientific">Methanofollis fontis</name>
    <dbReference type="NCBI Taxonomy" id="2052832"/>
    <lineage>
        <taxon>Archaea</taxon>
        <taxon>Methanobacteriati</taxon>
        <taxon>Methanobacteriota</taxon>
        <taxon>Stenosarchaea group</taxon>
        <taxon>Methanomicrobia</taxon>
        <taxon>Methanomicrobiales</taxon>
        <taxon>Methanomicrobiaceae</taxon>
        <taxon>Methanofollis</taxon>
    </lineage>
</organism>
<dbReference type="SMART" id="SM00091">
    <property type="entry name" value="PAS"/>
    <property type="match status" value="2"/>
</dbReference>
<keyword evidence="5" id="KW-0418">Kinase</keyword>
<dbReference type="GO" id="GO:0000155">
    <property type="term" value="F:phosphorelay sensor kinase activity"/>
    <property type="evidence" value="ECO:0007669"/>
    <property type="project" value="InterPro"/>
</dbReference>
<dbReference type="EMBL" id="PGCL01000007">
    <property type="protein sequence ID" value="TAJ43417.1"/>
    <property type="molecule type" value="Genomic_DNA"/>
</dbReference>
<dbReference type="Pfam" id="PF00989">
    <property type="entry name" value="PAS"/>
    <property type="match status" value="1"/>
</dbReference>
<evidence type="ECO:0000256" key="2">
    <source>
        <dbReference type="ARBA" id="ARBA00012438"/>
    </source>
</evidence>
<dbReference type="SUPFAM" id="SSF55785">
    <property type="entry name" value="PYP-like sensor domain (PAS domain)"/>
    <property type="match status" value="2"/>
</dbReference>